<dbReference type="EMBL" id="JBBHLL010000129">
    <property type="protein sequence ID" value="KAK7813901.1"/>
    <property type="molecule type" value="Genomic_DNA"/>
</dbReference>
<comment type="caution">
    <text evidence="1">The sequence shown here is derived from an EMBL/GenBank/DDBJ whole genome shotgun (WGS) entry which is preliminary data.</text>
</comment>
<evidence type="ECO:0000313" key="1">
    <source>
        <dbReference type="EMBL" id="KAK7813901.1"/>
    </source>
</evidence>
<sequence length="109" mass="11481">MNDSRIAICIYAVTNYSCQYFTAPDLDLLSVGRESIGSSAVENTLVASGRVQLGSESVCSGGRSGIRPFSSNGHGRGALSCGAHGSAQQQCSQQLEVREHPDGCRQNSE</sequence>
<accession>A0AAW0IHQ2</accession>
<name>A0AAW0IHQ2_MYOGA</name>
<dbReference type="AlphaFoldDB" id="A0AAW0IHQ2"/>
<gene>
    <name evidence="1" type="ORF">U0070_011008</name>
</gene>
<dbReference type="Proteomes" id="UP001488838">
    <property type="component" value="Unassembled WGS sequence"/>
</dbReference>
<proteinExistence type="predicted"/>
<protein>
    <submittedName>
        <fullName evidence="1">Uncharacterized protein</fullName>
    </submittedName>
</protein>
<organism evidence="1 2">
    <name type="scientific">Myodes glareolus</name>
    <name type="common">Bank vole</name>
    <name type="synonym">Clethrionomys glareolus</name>
    <dbReference type="NCBI Taxonomy" id="447135"/>
    <lineage>
        <taxon>Eukaryota</taxon>
        <taxon>Metazoa</taxon>
        <taxon>Chordata</taxon>
        <taxon>Craniata</taxon>
        <taxon>Vertebrata</taxon>
        <taxon>Euteleostomi</taxon>
        <taxon>Mammalia</taxon>
        <taxon>Eutheria</taxon>
        <taxon>Euarchontoglires</taxon>
        <taxon>Glires</taxon>
        <taxon>Rodentia</taxon>
        <taxon>Myomorpha</taxon>
        <taxon>Muroidea</taxon>
        <taxon>Cricetidae</taxon>
        <taxon>Arvicolinae</taxon>
        <taxon>Myodes</taxon>
    </lineage>
</organism>
<keyword evidence="2" id="KW-1185">Reference proteome</keyword>
<evidence type="ECO:0000313" key="2">
    <source>
        <dbReference type="Proteomes" id="UP001488838"/>
    </source>
</evidence>
<reference evidence="1 2" key="1">
    <citation type="journal article" date="2023" name="bioRxiv">
        <title>Conserved and derived expression patterns and positive selection on dental genes reveal complex evolutionary context of ever-growing rodent molars.</title>
        <authorList>
            <person name="Calamari Z.T."/>
            <person name="Song A."/>
            <person name="Cohen E."/>
            <person name="Akter M."/>
            <person name="Roy R.D."/>
            <person name="Hallikas O."/>
            <person name="Christensen M.M."/>
            <person name="Li P."/>
            <person name="Marangoni P."/>
            <person name="Jernvall J."/>
            <person name="Klein O.D."/>
        </authorList>
    </citation>
    <scope>NUCLEOTIDE SEQUENCE [LARGE SCALE GENOMIC DNA]</scope>
    <source>
        <strain evidence="1">V071</strain>
    </source>
</reference>